<name>A0A2U3E955_PURLI</name>
<feature type="region of interest" description="Disordered" evidence="1">
    <location>
        <begin position="524"/>
        <end position="554"/>
    </location>
</feature>
<evidence type="ECO:0000313" key="3">
    <source>
        <dbReference type="Proteomes" id="UP000245956"/>
    </source>
</evidence>
<dbReference type="AlphaFoldDB" id="A0A2U3E955"/>
<organism evidence="2 3">
    <name type="scientific">Purpureocillium lilacinum</name>
    <name type="common">Paecilomyces lilacinus</name>
    <dbReference type="NCBI Taxonomy" id="33203"/>
    <lineage>
        <taxon>Eukaryota</taxon>
        <taxon>Fungi</taxon>
        <taxon>Dikarya</taxon>
        <taxon>Ascomycota</taxon>
        <taxon>Pezizomycotina</taxon>
        <taxon>Sordariomycetes</taxon>
        <taxon>Hypocreomycetidae</taxon>
        <taxon>Hypocreales</taxon>
        <taxon>Ophiocordycipitaceae</taxon>
        <taxon>Purpureocillium</taxon>
    </lineage>
</organism>
<comment type="caution">
    <text evidence="2">The sequence shown here is derived from an EMBL/GenBank/DDBJ whole genome shotgun (WGS) entry which is preliminary data.</text>
</comment>
<evidence type="ECO:0000256" key="1">
    <source>
        <dbReference type="SAM" id="MobiDB-lite"/>
    </source>
</evidence>
<dbReference type="Proteomes" id="UP000245956">
    <property type="component" value="Unassembled WGS sequence"/>
</dbReference>
<protein>
    <submittedName>
        <fullName evidence="2">Uncharacterized protein</fullName>
    </submittedName>
</protein>
<dbReference type="EMBL" id="LCWV01000008">
    <property type="protein sequence ID" value="PWI71045.1"/>
    <property type="molecule type" value="Genomic_DNA"/>
</dbReference>
<feature type="region of interest" description="Disordered" evidence="1">
    <location>
        <begin position="134"/>
        <end position="158"/>
    </location>
</feature>
<proteinExistence type="predicted"/>
<gene>
    <name evidence="2" type="ORF">PCL_12413</name>
</gene>
<reference evidence="2 3" key="1">
    <citation type="journal article" date="2016" name="Front. Microbiol.">
        <title>Genome and transcriptome sequences reveal the specific parasitism of the nematophagous Purpureocillium lilacinum 36-1.</title>
        <authorList>
            <person name="Xie J."/>
            <person name="Li S."/>
            <person name="Mo C."/>
            <person name="Xiao X."/>
            <person name="Peng D."/>
            <person name="Wang G."/>
            <person name="Xiao Y."/>
        </authorList>
    </citation>
    <scope>NUCLEOTIDE SEQUENCE [LARGE SCALE GENOMIC DNA]</scope>
    <source>
        <strain evidence="2 3">36-1</strain>
    </source>
</reference>
<evidence type="ECO:0000313" key="2">
    <source>
        <dbReference type="EMBL" id="PWI71045.1"/>
    </source>
</evidence>
<sequence length="615" mass="69220">MEIATGQKVQRRRNLGRHHRGARAIFGDRIPWRAAHFQERDMTDRDLTLWGQLKSTSLALGPWATIGTKLRAGIIPDATNNPIVNLTPTPRFVLARHQPSKCISYCIASSHGDRIGTSKDKEQPLAMPLTPIHVRGKRKAPSSKTPKGLDNPPQKMRKSLGTVLAGRATRTRATLESLPYEILESILLYSTNLSLPRASLIVGLKLSNRATLLRLFIWAFHETWEQSFGIPARQRLLHVGQVKGENRPPFQGDYMLQSALLELPWAKIDFILQAQQAWADRYARDRWYQHSLPWREEFSSGEHDHEGGLSHFNARECFKVDYQEAHRWPAFFATSLQWRGQDVHPWTRMPVELISGPWDDEQLRRLFWLSRGGLKIGNEGQHVPPWEVKLQCLDNAVLSAPVPNSLVINCLMQDWIFTDLPEDEVRKQRVSLDRRIEWEGDSPEDKQTLRQMRTALVFQGAAVESSRTPRKVAIAFTRKRSLSDSAVPDTEAGLGILCDSNELLGSVQPTKYQPGGQGVADFVPSEHEAGSNKSTDVPKVTGGRLRPLQPQPGIRMLSSMPLNSYLGPPRSVQRPHAKAGDKSQFLAAHTGMLRILECRTAAPFSRSPARTVMPA</sequence>
<accession>A0A2U3E955</accession>